<dbReference type="SUPFAM" id="SSF52540">
    <property type="entry name" value="P-loop containing nucleoside triphosphate hydrolases"/>
    <property type="match status" value="1"/>
</dbReference>
<proteinExistence type="predicted"/>
<protein>
    <recommendedName>
        <fullName evidence="3">ABC transporter domain-containing protein</fullName>
    </recommendedName>
</protein>
<keyword evidence="2" id="KW-1185">Reference proteome</keyword>
<evidence type="ECO:0000313" key="1">
    <source>
        <dbReference type="EMBL" id="GCE23902.1"/>
    </source>
</evidence>
<organism evidence="1 2">
    <name type="scientific">Dictyobacter kobayashii</name>
    <dbReference type="NCBI Taxonomy" id="2014872"/>
    <lineage>
        <taxon>Bacteria</taxon>
        <taxon>Bacillati</taxon>
        <taxon>Chloroflexota</taxon>
        <taxon>Ktedonobacteria</taxon>
        <taxon>Ktedonobacterales</taxon>
        <taxon>Dictyobacteraceae</taxon>
        <taxon>Dictyobacter</taxon>
    </lineage>
</organism>
<dbReference type="InterPro" id="IPR039421">
    <property type="entry name" value="Type_1_exporter"/>
</dbReference>
<sequence length="155" mass="17274">MPHLFSDTLEENILLGLPPEHVELSQALQLAVLEPDIAHFEQGLQTMIGTRGVKLSGGQVQRTATARMLVRASELLVFDDISSALDVETEQVLWQRLLQQQQRTCLVISHRKTVLQQADNIIVLKAGQIEAMGTAQELLASSAEFNYIWHGAYNQ</sequence>
<evidence type="ECO:0008006" key="3">
    <source>
        <dbReference type="Google" id="ProtNLM"/>
    </source>
</evidence>
<dbReference type="InterPro" id="IPR027417">
    <property type="entry name" value="P-loop_NTPase"/>
</dbReference>
<dbReference type="GO" id="GO:0015421">
    <property type="term" value="F:ABC-type oligopeptide transporter activity"/>
    <property type="evidence" value="ECO:0007669"/>
    <property type="project" value="TreeGrafter"/>
</dbReference>
<dbReference type="EMBL" id="BIFS01000002">
    <property type="protein sequence ID" value="GCE23902.1"/>
    <property type="molecule type" value="Genomic_DNA"/>
</dbReference>
<dbReference type="PANTHER" id="PTHR43394">
    <property type="entry name" value="ATP-DEPENDENT PERMEASE MDL1, MITOCHONDRIAL"/>
    <property type="match status" value="1"/>
</dbReference>
<dbReference type="PANTHER" id="PTHR43394:SF1">
    <property type="entry name" value="ATP-BINDING CASSETTE SUB-FAMILY B MEMBER 10, MITOCHONDRIAL"/>
    <property type="match status" value="1"/>
</dbReference>
<dbReference type="AlphaFoldDB" id="A0A402AXQ8"/>
<dbReference type="Gene3D" id="3.40.50.300">
    <property type="entry name" value="P-loop containing nucleotide triphosphate hydrolases"/>
    <property type="match status" value="1"/>
</dbReference>
<name>A0A402AXQ8_9CHLR</name>
<comment type="caution">
    <text evidence="1">The sequence shown here is derived from an EMBL/GenBank/DDBJ whole genome shotgun (WGS) entry which is preliminary data.</text>
</comment>
<reference evidence="2" key="1">
    <citation type="submission" date="2018-12" db="EMBL/GenBank/DDBJ databases">
        <title>Tengunoibacter tsumagoiensis gen. nov., sp. nov., Dictyobacter kobayashii sp. nov., D. alpinus sp. nov., and D. joshuensis sp. nov. and description of Dictyobacteraceae fam. nov. within the order Ktedonobacterales isolated from Tengu-no-mugimeshi.</title>
        <authorList>
            <person name="Wang C.M."/>
            <person name="Zheng Y."/>
            <person name="Sakai Y."/>
            <person name="Toyoda A."/>
            <person name="Minakuchi Y."/>
            <person name="Abe K."/>
            <person name="Yokota A."/>
            <person name="Yabe S."/>
        </authorList>
    </citation>
    <scope>NUCLEOTIDE SEQUENCE [LARGE SCALE GENOMIC DNA]</scope>
    <source>
        <strain evidence="2">Uno11</strain>
    </source>
</reference>
<gene>
    <name evidence="1" type="ORF">KDK_77020</name>
</gene>
<accession>A0A402AXQ8</accession>
<evidence type="ECO:0000313" key="2">
    <source>
        <dbReference type="Proteomes" id="UP000287188"/>
    </source>
</evidence>
<dbReference type="Proteomes" id="UP000287188">
    <property type="component" value="Unassembled WGS sequence"/>
</dbReference>